<dbReference type="GO" id="GO:0005886">
    <property type="term" value="C:plasma membrane"/>
    <property type="evidence" value="ECO:0007669"/>
    <property type="project" value="TreeGrafter"/>
</dbReference>
<accession>A0A6B2FZV8</accession>
<dbReference type="SMART" id="SM00568">
    <property type="entry name" value="GRAM"/>
    <property type="match status" value="1"/>
</dbReference>
<dbReference type="InterPro" id="IPR011993">
    <property type="entry name" value="PH-like_dom_sf"/>
</dbReference>
<dbReference type="GO" id="GO:0140268">
    <property type="term" value="C:endoplasmic reticulum-plasma membrane contact site"/>
    <property type="evidence" value="ECO:0007669"/>
    <property type="project" value="TreeGrafter"/>
</dbReference>
<dbReference type="GO" id="GO:0120015">
    <property type="term" value="F:sterol transfer activity"/>
    <property type="evidence" value="ECO:0007669"/>
    <property type="project" value="TreeGrafter"/>
</dbReference>
<dbReference type="PANTHER" id="PTHR23319">
    <property type="entry name" value="GRAM DOMAIN CONTAINING 1B, ISOFORM E"/>
    <property type="match status" value="1"/>
</dbReference>
<evidence type="ECO:0000259" key="1">
    <source>
        <dbReference type="SMART" id="SM00568"/>
    </source>
</evidence>
<reference evidence="2" key="1">
    <citation type="submission" date="2018-11" db="EMBL/GenBank/DDBJ databases">
        <title>Myxobolus squamalis genome and transcriptome.</title>
        <authorList>
            <person name="Yahalomi D."/>
            <person name="Atkinson S.D."/>
            <person name="Neuhof M."/>
            <person name="Chang E.S."/>
            <person name="Philippe H."/>
            <person name="Cartwright P."/>
            <person name="Bartholomew J.L."/>
            <person name="Huchon D."/>
        </authorList>
    </citation>
    <scope>NUCLEOTIDE SEQUENCE</scope>
    <source>
        <strain evidence="2">71B08</strain>
        <tissue evidence="2">Whole</tissue>
    </source>
</reference>
<feature type="domain" description="GRAM" evidence="1">
    <location>
        <begin position="11"/>
        <end position="78"/>
    </location>
</feature>
<name>A0A6B2FZV8_MYXSQ</name>
<dbReference type="Pfam" id="PF02893">
    <property type="entry name" value="GRAM"/>
    <property type="match status" value="1"/>
</dbReference>
<evidence type="ECO:0000313" key="2">
    <source>
        <dbReference type="EMBL" id="NDJ96792.1"/>
    </source>
</evidence>
<protein>
    <submittedName>
        <fullName evidence="2">GRAM domain-containing protein 1A (Trinotate prediction)</fullName>
    </submittedName>
</protein>
<organism evidence="2">
    <name type="scientific">Myxobolus squamalis</name>
    <name type="common">Myxosporean</name>
    <dbReference type="NCBI Taxonomy" id="59785"/>
    <lineage>
        <taxon>Eukaryota</taxon>
        <taxon>Metazoa</taxon>
        <taxon>Cnidaria</taxon>
        <taxon>Myxozoa</taxon>
        <taxon>Myxosporea</taxon>
        <taxon>Bivalvulida</taxon>
        <taxon>Platysporina</taxon>
        <taxon>Myxobolidae</taxon>
        <taxon>Myxobolus</taxon>
    </lineage>
</organism>
<dbReference type="InterPro" id="IPR051482">
    <property type="entry name" value="Cholesterol_transport"/>
</dbReference>
<dbReference type="GO" id="GO:0032366">
    <property type="term" value="P:intracellular sterol transport"/>
    <property type="evidence" value="ECO:0007669"/>
    <property type="project" value="TreeGrafter"/>
</dbReference>
<dbReference type="AlphaFoldDB" id="A0A6B2FZV8"/>
<sequence length="134" mass="15679">MISAQMQKKMEFLSKSFHDITEGDLVVTDFSCSLQSDVLIQGRIYLSYYGYYFHSKILGFITTACGYWVDVCELKKDKAAFLLPIILHITTNSEKVLRRVRNAQHTFSFIQNRNTAYAIIKMIWLNHRTEMVRI</sequence>
<dbReference type="GO" id="GO:0005789">
    <property type="term" value="C:endoplasmic reticulum membrane"/>
    <property type="evidence" value="ECO:0007669"/>
    <property type="project" value="TreeGrafter"/>
</dbReference>
<dbReference type="GO" id="GO:0032934">
    <property type="term" value="F:sterol binding"/>
    <property type="evidence" value="ECO:0007669"/>
    <property type="project" value="TreeGrafter"/>
</dbReference>
<dbReference type="EMBL" id="GHBR01001622">
    <property type="protein sequence ID" value="NDJ96792.1"/>
    <property type="molecule type" value="Transcribed_RNA"/>
</dbReference>
<proteinExistence type="predicted"/>
<dbReference type="PANTHER" id="PTHR23319:SF4">
    <property type="entry name" value="GRAM DOMAIN CONTAINING 1B, ISOFORM E"/>
    <property type="match status" value="1"/>
</dbReference>
<dbReference type="InterPro" id="IPR004182">
    <property type="entry name" value="GRAM"/>
</dbReference>
<dbReference type="Gene3D" id="2.30.29.30">
    <property type="entry name" value="Pleckstrin-homology domain (PH domain)/Phosphotyrosine-binding domain (PTB)"/>
    <property type="match status" value="1"/>
</dbReference>